<protein>
    <submittedName>
        <fullName evidence="3">MarR family transcriptional regulator</fullName>
    </submittedName>
</protein>
<dbReference type="GO" id="GO:0003700">
    <property type="term" value="F:DNA-binding transcription factor activity"/>
    <property type="evidence" value="ECO:0007669"/>
    <property type="project" value="InterPro"/>
</dbReference>
<dbReference type="AlphaFoldDB" id="A0A2I5T8K7"/>
<accession>A0A2I5T8K7</accession>
<dbReference type="RefSeq" id="WP_021015866.1">
    <property type="nucleotide sequence ID" value="NZ_CP025084.1"/>
</dbReference>
<reference evidence="3" key="4">
    <citation type="submission" date="2017-11" db="EMBL/GenBank/DDBJ databases">
        <title>Complete genome sequence of Serratia sp. ATCC 39006.</title>
        <authorList>
            <person name="Hampton H.G."/>
            <person name="Jackson S.A."/>
            <person name="Jauregui R."/>
            <person name="Poulter G.T.M."/>
            <person name="Salmond G.P.C."/>
            <person name="Fineran P.C."/>
        </authorList>
    </citation>
    <scope>NUCLEOTIDE SEQUENCE</scope>
    <source>
        <strain evidence="3">ATCC 39006</strain>
    </source>
</reference>
<dbReference type="OrthoDB" id="6423124at2"/>
<dbReference type="InterPro" id="IPR000835">
    <property type="entry name" value="HTH_MarR-typ"/>
</dbReference>
<dbReference type="Proteomes" id="UP000017700">
    <property type="component" value="Chromosome"/>
</dbReference>
<evidence type="ECO:0000259" key="1">
    <source>
        <dbReference type="Pfam" id="PF12802"/>
    </source>
</evidence>
<dbReference type="Proteomes" id="UP000233778">
    <property type="component" value="Chromosome"/>
</dbReference>
<dbReference type="InterPro" id="IPR036388">
    <property type="entry name" value="WH-like_DNA-bd_sf"/>
</dbReference>
<dbReference type="InterPro" id="IPR011991">
    <property type="entry name" value="ArsR-like_HTH"/>
</dbReference>
<organism evidence="3 4">
    <name type="scientific">Serratia sp. (strain ATCC 39006)</name>
    <name type="common">Prodigiosinella confusarubida</name>
    <dbReference type="NCBI Taxonomy" id="104623"/>
    <lineage>
        <taxon>Bacteria</taxon>
        <taxon>Pseudomonadati</taxon>
        <taxon>Pseudomonadota</taxon>
        <taxon>Gammaproteobacteria</taxon>
        <taxon>Enterobacterales</taxon>
        <taxon>Pectobacteriaceae</taxon>
        <taxon>Prodigiosinella</taxon>
    </lineage>
</organism>
<feature type="domain" description="HTH marR-type" evidence="1">
    <location>
        <begin position="10"/>
        <end position="50"/>
    </location>
</feature>
<reference evidence="2 5" key="3">
    <citation type="submission" date="2017-11" db="EMBL/GenBank/DDBJ databases">
        <title>Complete genome sequence of Serratia sp. ATCC 39006 LacA.</title>
        <authorList>
            <person name="Hampton H.G."/>
            <person name="Jackson S.A."/>
            <person name="Jauregui R."/>
            <person name="Poulter G.T.M."/>
            <person name="Salmond G.P.C."/>
            <person name="Fineran P.C."/>
        </authorList>
    </citation>
    <scope>NUCLEOTIDE SEQUENCE [LARGE SCALE GENOMIC DNA]</scope>
    <source>
        <strain evidence="2 5">ATCC 39006</strain>
    </source>
</reference>
<evidence type="ECO:0000313" key="5">
    <source>
        <dbReference type="Proteomes" id="UP000233778"/>
    </source>
</evidence>
<keyword evidence="4" id="KW-1185">Reference proteome</keyword>
<dbReference type="KEGG" id="serq:CWC46_14355"/>
<dbReference type="EMBL" id="CP025084">
    <property type="protein sequence ID" value="AUH05208.1"/>
    <property type="molecule type" value="Genomic_DNA"/>
</dbReference>
<sequence length="94" mass="10541">MTKKLTTKQRVARYIKTSEGSTIGEIARRLNLSVSVVSQEIRELKDEGIVCVNGTGANGRHLHYPTFDGYAEVPKFGVHPRQEQFNQLLAEVRA</sequence>
<gene>
    <name evidence="2" type="ORF">CWC46_14355</name>
    <name evidence="3" type="ORF">Ser39006_014360</name>
</gene>
<dbReference type="CDD" id="cd00090">
    <property type="entry name" value="HTH_ARSR"/>
    <property type="match status" value="1"/>
</dbReference>
<evidence type="ECO:0000313" key="2">
    <source>
        <dbReference type="EMBL" id="AUH00886.1"/>
    </source>
</evidence>
<dbReference type="STRING" id="104623.Ser39006_02603"/>
<reference evidence="3 4" key="1">
    <citation type="journal article" date="2013" name="Genome Announc.">
        <title>Draft genome sequence of Serratia sp. strain ATCC 39006, a model bacterium for analysis of the biosynthesis and regulation of prodigiosin, a carbapenem, and gas vesicles.</title>
        <authorList>
            <person name="Fineran P.C."/>
            <person name="Iglesias Cans M.C."/>
            <person name="Ramsay J.P."/>
            <person name="Wilf N.M."/>
            <person name="Cossyleon D."/>
            <person name="McNeil M.B."/>
            <person name="Williamson N.R."/>
            <person name="Monson R.E."/>
            <person name="Becher S.A."/>
            <person name="Stanton J.A."/>
            <person name="Brugger K."/>
            <person name="Brown S.D."/>
            <person name="Salmond G.P."/>
        </authorList>
    </citation>
    <scope>NUCLEOTIDE SEQUENCE [LARGE SCALE GENOMIC DNA]</scope>
    <source>
        <strain evidence="3">ATCC 39006</strain>
        <strain evidence="4">ATCC 39006 / SC 11482</strain>
    </source>
</reference>
<dbReference type="InterPro" id="IPR036390">
    <property type="entry name" value="WH_DNA-bd_sf"/>
</dbReference>
<dbReference type="EMBL" id="CP025085">
    <property type="protein sequence ID" value="AUH00886.1"/>
    <property type="molecule type" value="Genomic_DNA"/>
</dbReference>
<dbReference type="SUPFAM" id="SSF46785">
    <property type="entry name" value="Winged helix' DNA-binding domain"/>
    <property type="match status" value="1"/>
</dbReference>
<dbReference type="Pfam" id="PF12802">
    <property type="entry name" value="MarR_2"/>
    <property type="match status" value="1"/>
</dbReference>
<evidence type="ECO:0000313" key="3">
    <source>
        <dbReference type="EMBL" id="AUH05208.1"/>
    </source>
</evidence>
<name>A0A2I5T8K7_SERS3</name>
<dbReference type="Gene3D" id="1.10.10.10">
    <property type="entry name" value="Winged helix-like DNA-binding domain superfamily/Winged helix DNA-binding domain"/>
    <property type="match status" value="1"/>
</dbReference>
<dbReference type="KEGG" id="sera:Ser39006_014360"/>
<proteinExistence type="predicted"/>
<evidence type="ECO:0000313" key="4">
    <source>
        <dbReference type="Proteomes" id="UP000017700"/>
    </source>
</evidence>
<reference evidence="3" key="2">
    <citation type="submission" date="2013-09" db="EMBL/GenBank/DDBJ databases">
        <authorList>
            <person name="Wang G."/>
            <person name="Yang Y."/>
            <person name="Su Y."/>
        </authorList>
    </citation>
    <scope>NUCLEOTIDE SEQUENCE</scope>
    <source>
        <strain evidence="3">ATCC 39006</strain>
    </source>
</reference>